<evidence type="ECO:0000256" key="3">
    <source>
        <dbReference type="ARBA" id="ARBA00006678"/>
    </source>
</evidence>
<dbReference type="EMBL" id="HBFQ01048814">
    <property type="protein sequence ID" value="CAD8860523.1"/>
    <property type="molecule type" value="Transcribed_RNA"/>
</dbReference>
<dbReference type="GO" id="GO:0035925">
    <property type="term" value="F:mRNA 3'-UTR AU-rich region binding"/>
    <property type="evidence" value="ECO:0007669"/>
    <property type="project" value="TreeGrafter"/>
</dbReference>
<keyword evidence="5" id="KW-0694">RNA-binding</keyword>
<dbReference type="GO" id="GO:0000176">
    <property type="term" value="C:nuclear exosome (RNase complex)"/>
    <property type="evidence" value="ECO:0007669"/>
    <property type="project" value="TreeGrafter"/>
</dbReference>
<dbReference type="GO" id="GO:0071028">
    <property type="term" value="P:nuclear mRNA surveillance"/>
    <property type="evidence" value="ECO:0007669"/>
    <property type="project" value="TreeGrafter"/>
</dbReference>
<dbReference type="GO" id="GO:0000467">
    <property type="term" value="P:exonucleolytic trimming to generate mature 3'-end of 5.8S rRNA from tricistronic rRNA transcript (SSU-rRNA, 5.8S rRNA, LSU-rRNA)"/>
    <property type="evidence" value="ECO:0007669"/>
    <property type="project" value="TreeGrafter"/>
</dbReference>
<dbReference type="InterPro" id="IPR020568">
    <property type="entry name" value="Ribosomal_Su5_D2-typ_SF"/>
</dbReference>
<feature type="compositionally biased region" description="Low complexity" evidence="8">
    <location>
        <begin position="354"/>
        <end position="366"/>
    </location>
</feature>
<evidence type="ECO:0000259" key="9">
    <source>
        <dbReference type="Pfam" id="PF01138"/>
    </source>
</evidence>
<dbReference type="PANTHER" id="PTHR11097">
    <property type="entry name" value="EXOSOME COMPLEX EXONUCLEASE RIBOSOMAL RNA PROCESSING PROTEIN"/>
    <property type="match status" value="1"/>
</dbReference>
<proteinExistence type="inferred from homology"/>
<feature type="domain" description="Exoribonuclease phosphorolytic" evidence="9">
    <location>
        <begin position="32"/>
        <end position="161"/>
    </location>
</feature>
<keyword evidence="4" id="KW-0963">Cytoplasm</keyword>
<dbReference type="GO" id="GO:0071038">
    <property type="term" value="P:TRAMP-dependent tRNA surveillance pathway"/>
    <property type="evidence" value="ECO:0007669"/>
    <property type="project" value="TreeGrafter"/>
</dbReference>
<feature type="domain" description="Exoribonuclease phosphorolytic" evidence="10">
    <location>
        <begin position="189"/>
        <end position="262"/>
    </location>
</feature>
<organism evidence="11">
    <name type="scientific">Noctiluca scintillans</name>
    <name type="common">Sea sparkle</name>
    <name type="synonym">Red tide dinoflagellate</name>
    <dbReference type="NCBI Taxonomy" id="2966"/>
    <lineage>
        <taxon>Eukaryota</taxon>
        <taxon>Sar</taxon>
        <taxon>Alveolata</taxon>
        <taxon>Dinophyceae</taxon>
        <taxon>Noctilucales</taxon>
        <taxon>Noctilucaceae</taxon>
        <taxon>Noctiluca</taxon>
    </lineage>
</organism>
<evidence type="ECO:0000256" key="5">
    <source>
        <dbReference type="ARBA" id="ARBA00022884"/>
    </source>
</evidence>
<accession>A0A7S1FCW3</accession>
<name>A0A7S1FCW3_NOCSC</name>
<keyword evidence="7" id="KW-0175">Coiled coil</keyword>
<evidence type="ECO:0000256" key="4">
    <source>
        <dbReference type="ARBA" id="ARBA00022490"/>
    </source>
</evidence>
<dbReference type="InterPro" id="IPR015847">
    <property type="entry name" value="ExoRNase_PH_dom2"/>
</dbReference>
<feature type="coiled-coil region" evidence="7">
    <location>
        <begin position="488"/>
        <end position="515"/>
    </location>
</feature>
<feature type="region of interest" description="Disordered" evidence="8">
    <location>
        <begin position="323"/>
        <end position="385"/>
    </location>
</feature>
<dbReference type="GO" id="GO:0000177">
    <property type="term" value="C:cytoplasmic exosome (RNase complex)"/>
    <property type="evidence" value="ECO:0007669"/>
    <property type="project" value="TreeGrafter"/>
</dbReference>
<dbReference type="GO" id="GO:0071035">
    <property type="term" value="P:nuclear polyadenylation-dependent rRNA catabolic process"/>
    <property type="evidence" value="ECO:0007669"/>
    <property type="project" value="TreeGrafter"/>
</dbReference>
<evidence type="ECO:0000256" key="6">
    <source>
        <dbReference type="ARBA" id="ARBA00023242"/>
    </source>
</evidence>
<dbReference type="Gene3D" id="3.30.230.70">
    <property type="entry name" value="GHMP Kinase, N-terminal domain"/>
    <property type="match status" value="1"/>
</dbReference>
<protein>
    <recommendedName>
        <fullName evidence="12">Exosome complex component RRP45</fullName>
    </recommendedName>
</protein>
<dbReference type="GO" id="GO:0034475">
    <property type="term" value="P:U4 snRNA 3'-end processing"/>
    <property type="evidence" value="ECO:0007669"/>
    <property type="project" value="TreeGrafter"/>
</dbReference>
<reference evidence="11" key="1">
    <citation type="submission" date="2021-01" db="EMBL/GenBank/DDBJ databases">
        <authorList>
            <person name="Corre E."/>
            <person name="Pelletier E."/>
            <person name="Niang G."/>
            <person name="Scheremetjew M."/>
            <person name="Finn R."/>
            <person name="Kale V."/>
            <person name="Holt S."/>
            <person name="Cochrane G."/>
            <person name="Meng A."/>
            <person name="Brown T."/>
            <person name="Cohen L."/>
        </authorList>
    </citation>
    <scope>NUCLEOTIDE SEQUENCE</scope>
</reference>
<dbReference type="SUPFAM" id="SSF55666">
    <property type="entry name" value="Ribonuclease PH domain 2-like"/>
    <property type="match status" value="1"/>
</dbReference>
<comment type="similarity">
    <text evidence="3">Belongs to the RNase PH family.</text>
</comment>
<dbReference type="PANTHER" id="PTHR11097:SF14">
    <property type="entry name" value="EXOSOME COMPLEX COMPONENT RRP45"/>
    <property type="match status" value="1"/>
</dbReference>
<dbReference type="Pfam" id="PF01138">
    <property type="entry name" value="RNase_PH"/>
    <property type="match status" value="1"/>
</dbReference>
<evidence type="ECO:0000256" key="1">
    <source>
        <dbReference type="ARBA" id="ARBA00004123"/>
    </source>
</evidence>
<feature type="coiled-coil region" evidence="7">
    <location>
        <begin position="261"/>
        <end position="288"/>
    </location>
</feature>
<evidence type="ECO:0008006" key="12">
    <source>
        <dbReference type="Google" id="ProtNLM"/>
    </source>
</evidence>
<dbReference type="InterPro" id="IPR001247">
    <property type="entry name" value="ExoRNase_PH_dom1"/>
</dbReference>
<evidence type="ECO:0000256" key="8">
    <source>
        <dbReference type="SAM" id="MobiDB-lite"/>
    </source>
</evidence>
<dbReference type="InterPro" id="IPR027408">
    <property type="entry name" value="PNPase/RNase_PH_dom_sf"/>
</dbReference>
<dbReference type="InterPro" id="IPR033100">
    <property type="entry name" value="Rrp45"/>
</dbReference>
<comment type="subcellular location">
    <subcellularLocation>
        <location evidence="2">Cytoplasm</location>
    </subcellularLocation>
    <subcellularLocation>
        <location evidence="1">Nucleus</location>
    </subcellularLocation>
</comment>
<evidence type="ECO:0000313" key="11">
    <source>
        <dbReference type="EMBL" id="CAD8860523.1"/>
    </source>
</evidence>
<dbReference type="GO" id="GO:0034476">
    <property type="term" value="P:U5 snRNA 3'-end processing"/>
    <property type="evidence" value="ECO:0007669"/>
    <property type="project" value="TreeGrafter"/>
</dbReference>
<dbReference type="GO" id="GO:0016075">
    <property type="term" value="P:rRNA catabolic process"/>
    <property type="evidence" value="ECO:0007669"/>
    <property type="project" value="TreeGrafter"/>
</dbReference>
<evidence type="ECO:0000256" key="2">
    <source>
        <dbReference type="ARBA" id="ARBA00004496"/>
    </source>
</evidence>
<feature type="region of interest" description="Disordered" evidence="8">
    <location>
        <begin position="399"/>
        <end position="422"/>
    </location>
</feature>
<dbReference type="CDD" id="cd11368">
    <property type="entry name" value="RNase_PH_RRP45"/>
    <property type="match status" value="1"/>
</dbReference>
<dbReference type="InterPro" id="IPR050590">
    <property type="entry name" value="Exosome_comp_Rrp42_subfam"/>
</dbReference>
<dbReference type="AlphaFoldDB" id="A0A7S1FCW3"/>
<gene>
    <name evidence="11" type="ORF">NSCI0253_LOCUS34877</name>
</gene>
<feature type="compositionally biased region" description="Basic residues" evidence="8">
    <location>
        <begin position="556"/>
        <end position="571"/>
    </location>
</feature>
<evidence type="ECO:0000256" key="7">
    <source>
        <dbReference type="SAM" id="Coils"/>
    </source>
</evidence>
<dbReference type="Pfam" id="PF03725">
    <property type="entry name" value="RNase_PH_C"/>
    <property type="match status" value="1"/>
</dbReference>
<dbReference type="InterPro" id="IPR036345">
    <property type="entry name" value="ExoRNase_PH_dom2_sf"/>
</dbReference>
<sequence length="571" mass="60939">MAAPISKVDLEFTLQALRNENTRTDGRKRSAYRRFGIRLGPAHGEVEVNFGPTRALAVCSGEIIKPPPERANEGKLAFHVEFGPIASPSFDQGRPSAQAISVANAVERLLKGSKAVDTEALCIVGGQKVWSIRVDVRALDDDGNLRDVCAIAALCSLLHFRKADVEVSGGGAHVYTAEERVPVPLSVHHIPVPVTFALFAEGKDKGSETTWILDPNRLEEAAMGGLLTVSVNQYGELCGLQKPGGIPVDFSLVEQCLEFAKSRAKELIEKIRREIEGDLERRKKARRNVHQRFSSAELLSVDWGEPGQQASVVNADSTRAMPPVINLDVPRQSWRSRAEARSRATAPTVEGPLEVSPVASAPAKPSVAEKMRSTASAPHGLTGALTTTAAPSSVSAVVPTAVAPPTPGSMSSKPLPGDAKNTARKDAVVAARGKKRHRAAESETFAGVSQWEEDVEETATLASSRSQAGTRKAAVDINVEADLSTLDDNQIAAALEEVEKEAAELEEQLRAATMAELEEATVAAESEGRQALAELAGSLDGPDGVVTIDDDMAPVLRRKGTARKKKRKPLS</sequence>
<evidence type="ECO:0000259" key="10">
    <source>
        <dbReference type="Pfam" id="PF03725"/>
    </source>
</evidence>
<dbReference type="SUPFAM" id="SSF54211">
    <property type="entry name" value="Ribosomal protein S5 domain 2-like"/>
    <property type="match status" value="1"/>
</dbReference>
<dbReference type="GO" id="GO:0034473">
    <property type="term" value="P:U1 snRNA 3'-end processing"/>
    <property type="evidence" value="ECO:0007669"/>
    <property type="project" value="TreeGrafter"/>
</dbReference>
<feature type="region of interest" description="Disordered" evidence="8">
    <location>
        <begin position="536"/>
        <end position="571"/>
    </location>
</feature>
<keyword evidence="6" id="KW-0539">Nucleus</keyword>